<keyword evidence="6" id="KW-1185">Reference proteome</keyword>
<dbReference type="EMBL" id="CABWIE010000019">
    <property type="protein sequence ID" value="VWL95507.1"/>
    <property type="molecule type" value="Genomic_DNA"/>
</dbReference>
<dbReference type="Gene3D" id="2.60.120.10">
    <property type="entry name" value="Jelly Rolls"/>
    <property type="match status" value="1"/>
</dbReference>
<reference evidence="5 6" key="1">
    <citation type="submission" date="2019-10" db="EMBL/GenBank/DDBJ databases">
        <authorList>
            <person name="Wolf R A."/>
        </authorList>
    </citation>
    <scope>NUCLEOTIDE SEQUENCE [LARGE SCALE GENOMIC DNA]</scope>
    <source>
        <strain evidence="5">Collinsella_aerofaciens_MC2</strain>
    </source>
</reference>
<dbReference type="Proteomes" id="UP000361836">
    <property type="component" value="Unassembled WGS sequence"/>
</dbReference>
<sequence>MDVDEATLAVLKKSPVFAGIDPAELPGLLRVLGAYTRSFSKGEAVFRSGDKLKAVPVVLKGHTEARMLGKDGSRQIISRFEVGDSFAEAVPMAVGTAPVEAIALQDSVILFLPAEGLKGNGDGALLRLYANVMGEMSKKVKTLTTKLALLSEPRLRKRIALYLRRLPEDKDGYVTIPYSRKGLAEYLAVNDKALLRELRRMIEEGVLEGEGRRLKLTSRGDL</sequence>
<dbReference type="InterPro" id="IPR012318">
    <property type="entry name" value="HTH_CRP"/>
</dbReference>
<keyword evidence="2" id="KW-0238">DNA-binding</keyword>
<dbReference type="CDD" id="cd00038">
    <property type="entry name" value="CAP_ED"/>
    <property type="match status" value="1"/>
</dbReference>
<dbReference type="SUPFAM" id="SSF51206">
    <property type="entry name" value="cAMP-binding domain-like"/>
    <property type="match status" value="1"/>
</dbReference>
<dbReference type="InterPro" id="IPR018490">
    <property type="entry name" value="cNMP-bd_dom_sf"/>
</dbReference>
<dbReference type="Pfam" id="PF00027">
    <property type="entry name" value="cNMP_binding"/>
    <property type="match status" value="1"/>
</dbReference>
<proteinExistence type="predicted"/>
<dbReference type="InterPro" id="IPR014710">
    <property type="entry name" value="RmlC-like_jellyroll"/>
</dbReference>
<name>A0A5K1J0N4_9ACTN</name>
<organism evidence="5 6">
    <name type="scientific">Collinsella aerofaciens</name>
    <dbReference type="NCBI Taxonomy" id="74426"/>
    <lineage>
        <taxon>Bacteria</taxon>
        <taxon>Bacillati</taxon>
        <taxon>Actinomycetota</taxon>
        <taxon>Coriobacteriia</taxon>
        <taxon>Coriobacteriales</taxon>
        <taxon>Coriobacteriaceae</taxon>
        <taxon>Collinsella</taxon>
    </lineage>
</organism>
<evidence type="ECO:0000256" key="3">
    <source>
        <dbReference type="ARBA" id="ARBA00023163"/>
    </source>
</evidence>
<evidence type="ECO:0000313" key="6">
    <source>
        <dbReference type="Proteomes" id="UP000361836"/>
    </source>
</evidence>
<dbReference type="SUPFAM" id="SSF46785">
    <property type="entry name" value="Winged helix' DNA-binding domain"/>
    <property type="match status" value="1"/>
</dbReference>
<feature type="domain" description="Cyclic nucleotide-binding" evidence="4">
    <location>
        <begin position="16"/>
        <end position="88"/>
    </location>
</feature>
<keyword evidence="1" id="KW-0805">Transcription regulation</keyword>
<evidence type="ECO:0000256" key="1">
    <source>
        <dbReference type="ARBA" id="ARBA00023015"/>
    </source>
</evidence>
<evidence type="ECO:0000259" key="4">
    <source>
        <dbReference type="PROSITE" id="PS50042"/>
    </source>
</evidence>
<dbReference type="PROSITE" id="PS50042">
    <property type="entry name" value="CNMP_BINDING_3"/>
    <property type="match status" value="1"/>
</dbReference>
<dbReference type="AlphaFoldDB" id="A0A5K1J0N4"/>
<dbReference type="InterPro" id="IPR000595">
    <property type="entry name" value="cNMP-bd_dom"/>
</dbReference>
<dbReference type="InterPro" id="IPR036390">
    <property type="entry name" value="WH_DNA-bd_sf"/>
</dbReference>
<evidence type="ECO:0000256" key="2">
    <source>
        <dbReference type="ARBA" id="ARBA00023125"/>
    </source>
</evidence>
<dbReference type="GO" id="GO:0003677">
    <property type="term" value="F:DNA binding"/>
    <property type="evidence" value="ECO:0007669"/>
    <property type="project" value="UniProtKB-KW"/>
</dbReference>
<evidence type="ECO:0000313" key="5">
    <source>
        <dbReference type="EMBL" id="VWL95507.1"/>
    </source>
</evidence>
<dbReference type="RefSeq" id="WP_187324819.1">
    <property type="nucleotide sequence ID" value="NZ_CAAKNU010000062.1"/>
</dbReference>
<dbReference type="GO" id="GO:0006355">
    <property type="term" value="P:regulation of DNA-templated transcription"/>
    <property type="evidence" value="ECO:0007669"/>
    <property type="project" value="InterPro"/>
</dbReference>
<protein>
    <submittedName>
        <fullName evidence="5">Fumarate and nitrate reduction regulatory protein</fullName>
    </submittedName>
</protein>
<gene>
    <name evidence="5" type="primary">fnr</name>
    <name evidence="5" type="ORF">KCJAJFAP_00205</name>
</gene>
<dbReference type="Pfam" id="PF13545">
    <property type="entry name" value="HTH_Crp_2"/>
    <property type="match status" value="1"/>
</dbReference>
<keyword evidence="3" id="KW-0804">Transcription</keyword>
<accession>A0A5K1J0N4</accession>
<dbReference type="SMART" id="SM00100">
    <property type="entry name" value="cNMP"/>
    <property type="match status" value="1"/>
</dbReference>